<accession>A0A2P2G1S8</accession>
<gene>
    <name evidence="2" type="ORF">BB31_00100</name>
</gene>
<comment type="caution">
    <text evidence="2">The sequence shown here is derived from an EMBL/GenBank/DDBJ whole genome shotgun (WGS) entry which is preliminary data.</text>
</comment>
<sequence>MSVFEIAKEHGSWRLAGFAVAVLLFLAVGLLRWPLLLTARLLLAVQSGLDARITHSFAGNVPAPQETG</sequence>
<name>A0A2P2G1S8_AMYLU</name>
<keyword evidence="1" id="KW-0812">Transmembrane</keyword>
<evidence type="ECO:0000313" key="3">
    <source>
        <dbReference type="Proteomes" id="UP000256220"/>
    </source>
</evidence>
<proteinExistence type="predicted"/>
<protein>
    <submittedName>
        <fullName evidence="2">Uncharacterized protein</fullName>
    </submittedName>
</protein>
<organism evidence="2 3">
    <name type="scientific">Amycolatopsis lurida NRRL 2430</name>
    <dbReference type="NCBI Taxonomy" id="1460371"/>
    <lineage>
        <taxon>Bacteria</taxon>
        <taxon>Bacillati</taxon>
        <taxon>Actinomycetota</taxon>
        <taxon>Actinomycetes</taxon>
        <taxon>Pseudonocardiales</taxon>
        <taxon>Pseudonocardiaceae</taxon>
        <taxon>Amycolatopsis</taxon>
    </lineage>
</organism>
<evidence type="ECO:0000313" key="2">
    <source>
        <dbReference type="EMBL" id="KFU82927.1"/>
    </source>
</evidence>
<dbReference type="AlphaFoldDB" id="A0A2P2G1S8"/>
<dbReference type="RefSeq" id="WP_034304132.1">
    <property type="nucleotide sequence ID" value="NZ_JFBM01000001.1"/>
</dbReference>
<dbReference type="EMBL" id="JFBM01000001">
    <property type="protein sequence ID" value="KFU82927.1"/>
    <property type="molecule type" value="Genomic_DNA"/>
</dbReference>
<dbReference type="Proteomes" id="UP000256220">
    <property type="component" value="Unassembled WGS sequence"/>
</dbReference>
<keyword evidence="1" id="KW-1133">Transmembrane helix</keyword>
<keyword evidence="1" id="KW-0472">Membrane</keyword>
<keyword evidence="3" id="KW-1185">Reference proteome</keyword>
<evidence type="ECO:0000256" key="1">
    <source>
        <dbReference type="SAM" id="Phobius"/>
    </source>
</evidence>
<feature type="transmembrane region" description="Helical" evidence="1">
    <location>
        <begin position="12"/>
        <end position="31"/>
    </location>
</feature>
<reference evidence="2 3" key="1">
    <citation type="journal article" date="2014" name="Genome Announc.">
        <title>Draft Genome Sequence of Amycolatopsis lurida NRRL 2430, Producer of the Glycopeptide Family Antibiotic Ristocetin.</title>
        <authorList>
            <person name="Kwun M.J."/>
            <person name="Hong H.J."/>
        </authorList>
    </citation>
    <scope>NUCLEOTIDE SEQUENCE [LARGE SCALE GENOMIC DNA]</scope>
    <source>
        <strain evidence="2 3">NRRL 2430</strain>
    </source>
</reference>